<dbReference type="EMBL" id="BMQA01000029">
    <property type="protein sequence ID" value="GGJ43995.1"/>
    <property type="molecule type" value="Genomic_DNA"/>
</dbReference>
<name>A0A917L7B1_9ACTN</name>
<reference evidence="2" key="1">
    <citation type="journal article" date="2014" name="Int. J. Syst. Evol. Microbiol.">
        <title>Complete genome sequence of Corynebacterium casei LMG S-19264T (=DSM 44701T), isolated from a smear-ripened cheese.</title>
        <authorList>
            <consortium name="US DOE Joint Genome Institute (JGI-PGF)"/>
            <person name="Walter F."/>
            <person name="Albersmeier A."/>
            <person name="Kalinowski J."/>
            <person name="Ruckert C."/>
        </authorList>
    </citation>
    <scope>NUCLEOTIDE SEQUENCE</scope>
    <source>
        <strain evidence="2">JCM 3086</strain>
    </source>
</reference>
<gene>
    <name evidence="2" type="ORF">GCM10010121_064010</name>
</gene>
<sequence length="93" mass="9678">MRPPWSSAAPAATASSFAEEGDHDGTPVAATRGHRRRHRRQGTAAKADQDNDFDDRGGDAALARSARTELADAVDAALAKVDGSSTSGDNDED</sequence>
<protein>
    <submittedName>
        <fullName evidence="2">Uncharacterized protein</fullName>
    </submittedName>
</protein>
<feature type="compositionally biased region" description="Low complexity" evidence="1">
    <location>
        <begin position="1"/>
        <end position="18"/>
    </location>
</feature>
<reference evidence="2" key="2">
    <citation type="submission" date="2020-09" db="EMBL/GenBank/DDBJ databases">
        <authorList>
            <person name="Sun Q."/>
            <person name="Ohkuma M."/>
        </authorList>
    </citation>
    <scope>NUCLEOTIDE SEQUENCE</scope>
    <source>
        <strain evidence="2">JCM 3086</strain>
    </source>
</reference>
<accession>A0A917L7B1</accession>
<proteinExistence type="predicted"/>
<feature type="compositionally biased region" description="Basic residues" evidence="1">
    <location>
        <begin position="32"/>
        <end position="41"/>
    </location>
</feature>
<dbReference type="AlphaFoldDB" id="A0A917L7B1"/>
<comment type="caution">
    <text evidence="2">The sequence shown here is derived from an EMBL/GenBank/DDBJ whole genome shotgun (WGS) entry which is preliminary data.</text>
</comment>
<evidence type="ECO:0000313" key="3">
    <source>
        <dbReference type="Proteomes" id="UP000657574"/>
    </source>
</evidence>
<feature type="region of interest" description="Disordered" evidence="1">
    <location>
        <begin position="1"/>
        <end position="59"/>
    </location>
</feature>
<keyword evidence="3" id="KW-1185">Reference proteome</keyword>
<evidence type="ECO:0000256" key="1">
    <source>
        <dbReference type="SAM" id="MobiDB-lite"/>
    </source>
</evidence>
<dbReference type="RefSeq" id="WP_189314764.1">
    <property type="nucleotide sequence ID" value="NZ_BMQA01000029.1"/>
</dbReference>
<evidence type="ECO:0000313" key="2">
    <source>
        <dbReference type="EMBL" id="GGJ43995.1"/>
    </source>
</evidence>
<dbReference type="Proteomes" id="UP000657574">
    <property type="component" value="Unassembled WGS sequence"/>
</dbReference>
<organism evidence="2 3">
    <name type="scientific">Streptomyces brasiliensis</name>
    <dbReference type="NCBI Taxonomy" id="1954"/>
    <lineage>
        <taxon>Bacteria</taxon>
        <taxon>Bacillati</taxon>
        <taxon>Actinomycetota</taxon>
        <taxon>Actinomycetes</taxon>
        <taxon>Kitasatosporales</taxon>
        <taxon>Streptomycetaceae</taxon>
        <taxon>Streptomyces</taxon>
    </lineage>
</organism>